<comment type="caution">
    <text evidence="5">The sequence shown here is derived from an EMBL/GenBank/DDBJ whole genome shotgun (WGS) entry which is preliminary data.</text>
</comment>
<evidence type="ECO:0000256" key="2">
    <source>
        <dbReference type="SAM" id="MobiDB-lite"/>
    </source>
</evidence>
<dbReference type="SUPFAM" id="SSF89392">
    <property type="entry name" value="Prokaryotic lipoproteins and lipoprotein localization factors"/>
    <property type="match status" value="1"/>
</dbReference>
<dbReference type="GO" id="GO:0006508">
    <property type="term" value="P:proteolysis"/>
    <property type="evidence" value="ECO:0007669"/>
    <property type="project" value="InterPro"/>
</dbReference>
<dbReference type="OrthoDB" id="116979at2"/>
<gene>
    <name evidence="5" type="ORF">CEG14_10720</name>
</gene>
<proteinExistence type="predicted"/>
<accession>A0A261SGR8</accession>
<dbReference type="EMBL" id="NEVL01000003">
    <property type="protein sequence ID" value="OZI35543.1"/>
    <property type="molecule type" value="Genomic_DNA"/>
</dbReference>
<dbReference type="Pfam" id="PF09865">
    <property type="entry name" value="DUF2092"/>
    <property type="match status" value="1"/>
</dbReference>
<dbReference type="InterPro" id="IPR001995">
    <property type="entry name" value="Peptidase_A2_cat"/>
</dbReference>
<evidence type="ECO:0000313" key="5">
    <source>
        <dbReference type="EMBL" id="OZI35543.1"/>
    </source>
</evidence>
<protein>
    <recommendedName>
        <fullName evidence="4">Peptidase A2 domain-containing protein</fullName>
    </recommendedName>
</protein>
<sequence>MSAVPLVVCASNPARPRPPVLGGIAMFRLACTAAALTLALLGAAQAQPAVPEARAPAAEARAVDPAAVQALARMGAALRALPAFHVHAQSSTDAVLDTGQNVAVIHRTDLDVRRPDRARARIQGNGADKGMVYDGRHFTLYTAGAPGRPGYFSTLPAPPDLEALVDWLARDYGIEPPLADLVYWGRSPDDASQLVDAQALGVDRIGGQLCHHYAFRQPGVDWELWVQAGARPLPCRLVLTDPSMVSRPRHQVDYTWTLAPGFAPGAFTFRPEPGARALPLEGPTPSEPGAPQ</sequence>
<evidence type="ECO:0000256" key="3">
    <source>
        <dbReference type="SAM" id="SignalP"/>
    </source>
</evidence>
<feature type="signal peptide" evidence="3">
    <location>
        <begin position="1"/>
        <end position="46"/>
    </location>
</feature>
<reference evidence="5 6" key="1">
    <citation type="submission" date="2017-05" db="EMBL/GenBank/DDBJ databases">
        <title>Complete and WGS of Bordetella genogroups.</title>
        <authorList>
            <person name="Spilker T."/>
            <person name="LiPuma J."/>
        </authorList>
    </citation>
    <scope>NUCLEOTIDE SEQUENCE [LARGE SCALE GENOMIC DNA]</scope>
    <source>
        <strain evidence="5 6">AU17610</strain>
    </source>
</reference>
<evidence type="ECO:0000313" key="6">
    <source>
        <dbReference type="Proteomes" id="UP000217005"/>
    </source>
</evidence>
<dbReference type="InterPro" id="IPR019207">
    <property type="entry name" value="DUF2092"/>
</dbReference>
<feature type="region of interest" description="Disordered" evidence="2">
    <location>
        <begin position="272"/>
        <end position="292"/>
    </location>
</feature>
<feature type="chain" id="PRO_5012492407" description="Peptidase A2 domain-containing protein" evidence="3">
    <location>
        <begin position="47"/>
        <end position="292"/>
    </location>
</feature>
<dbReference type="GO" id="GO:0004190">
    <property type="term" value="F:aspartic-type endopeptidase activity"/>
    <property type="evidence" value="ECO:0007669"/>
    <property type="project" value="InterPro"/>
</dbReference>
<dbReference type="AlphaFoldDB" id="A0A261SGR8"/>
<dbReference type="PROSITE" id="PS50175">
    <property type="entry name" value="ASP_PROT_RETROV"/>
    <property type="match status" value="1"/>
</dbReference>
<dbReference type="InterPro" id="IPR029046">
    <property type="entry name" value="LolA/LolB/LppX"/>
</dbReference>
<organism evidence="5 6">
    <name type="scientific">Bordetella genomosp. 1</name>
    <dbReference type="NCBI Taxonomy" id="1395607"/>
    <lineage>
        <taxon>Bacteria</taxon>
        <taxon>Pseudomonadati</taxon>
        <taxon>Pseudomonadota</taxon>
        <taxon>Betaproteobacteria</taxon>
        <taxon>Burkholderiales</taxon>
        <taxon>Alcaligenaceae</taxon>
        <taxon>Bordetella</taxon>
    </lineage>
</organism>
<keyword evidence="1 3" id="KW-0732">Signal</keyword>
<name>A0A261SGR8_9BORD</name>
<evidence type="ECO:0000256" key="1">
    <source>
        <dbReference type="ARBA" id="ARBA00022729"/>
    </source>
</evidence>
<feature type="domain" description="Peptidase A2" evidence="4">
    <location>
        <begin position="92"/>
        <end position="126"/>
    </location>
</feature>
<dbReference type="Proteomes" id="UP000217005">
    <property type="component" value="Unassembled WGS sequence"/>
</dbReference>
<evidence type="ECO:0000259" key="4">
    <source>
        <dbReference type="PROSITE" id="PS50175"/>
    </source>
</evidence>